<dbReference type="PANTHER" id="PTHR43547">
    <property type="entry name" value="TWO-COMPONENT HISTIDINE KINASE"/>
    <property type="match status" value="1"/>
</dbReference>
<dbReference type="InterPro" id="IPR003661">
    <property type="entry name" value="HisK_dim/P_dom"/>
</dbReference>
<dbReference type="SMART" id="SM00387">
    <property type="entry name" value="HATPase_c"/>
    <property type="match status" value="1"/>
</dbReference>
<dbReference type="InterPro" id="IPR015943">
    <property type="entry name" value="WD40/YVTN_repeat-like_dom_sf"/>
</dbReference>
<dbReference type="RefSeq" id="WP_171740685.1">
    <property type="nucleotide sequence ID" value="NZ_CP053435.1"/>
</dbReference>
<dbReference type="SUPFAM" id="SSF47384">
    <property type="entry name" value="Homodimeric domain of signal transducing histidine kinase"/>
    <property type="match status" value="1"/>
</dbReference>
<dbReference type="Pfam" id="PF02518">
    <property type="entry name" value="HATPase_c"/>
    <property type="match status" value="1"/>
</dbReference>
<evidence type="ECO:0000256" key="1">
    <source>
        <dbReference type="ARBA" id="ARBA00000085"/>
    </source>
</evidence>
<keyword evidence="3" id="KW-0597">Phosphoprotein</keyword>
<dbReference type="PRINTS" id="PR00344">
    <property type="entry name" value="BCTRLSENSOR"/>
</dbReference>
<keyword evidence="7" id="KW-1185">Reference proteome</keyword>
<dbReference type="InterPro" id="IPR003594">
    <property type="entry name" value="HATPase_dom"/>
</dbReference>
<protein>
    <recommendedName>
        <fullName evidence="2">histidine kinase</fullName>
        <ecNumber evidence="2">2.7.13.3</ecNumber>
    </recommendedName>
</protein>
<dbReference type="GO" id="GO:0000155">
    <property type="term" value="F:phosphorelay sensor kinase activity"/>
    <property type="evidence" value="ECO:0007669"/>
    <property type="project" value="InterPro"/>
</dbReference>
<dbReference type="InterPro" id="IPR005467">
    <property type="entry name" value="His_kinase_dom"/>
</dbReference>
<dbReference type="Gene3D" id="3.30.565.10">
    <property type="entry name" value="Histidine kinase-like ATPase, C-terminal domain"/>
    <property type="match status" value="1"/>
</dbReference>
<keyword evidence="4" id="KW-0812">Transmembrane</keyword>
<dbReference type="PANTHER" id="PTHR43547:SF2">
    <property type="entry name" value="HYBRID SIGNAL TRANSDUCTION HISTIDINE KINASE C"/>
    <property type="match status" value="1"/>
</dbReference>
<dbReference type="CDD" id="cd00082">
    <property type="entry name" value="HisKA"/>
    <property type="match status" value="1"/>
</dbReference>
<dbReference type="Gene3D" id="2.60.40.10">
    <property type="entry name" value="Immunoglobulins"/>
    <property type="match status" value="1"/>
</dbReference>
<evidence type="ECO:0000313" key="6">
    <source>
        <dbReference type="EMBL" id="QJW90840.1"/>
    </source>
</evidence>
<comment type="catalytic activity">
    <reaction evidence="1">
        <text>ATP + protein L-histidine = ADP + protein N-phospho-L-histidine.</text>
        <dbReference type="EC" id="2.7.13.3"/>
    </reaction>
</comment>
<accession>A0A6M5YC14</accession>
<evidence type="ECO:0000256" key="3">
    <source>
        <dbReference type="ARBA" id="ARBA00022553"/>
    </source>
</evidence>
<dbReference type="InterPro" id="IPR013783">
    <property type="entry name" value="Ig-like_fold"/>
</dbReference>
<dbReference type="AlphaFoldDB" id="A0A6M5YC14"/>
<dbReference type="Pfam" id="PF07494">
    <property type="entry name" value="Reg_prop"/>
    <property type="match status" value="5"/>
</dbReference>
<dbReference type="Gene3D" id="1.10.287.130">
    <property type="match status" value="1"/>
</dbReference>
<name>A0A6M5YC14_9BACT</name>
<dbReference type="SUPFAM" id="SSF63829">
    <property type="entry name" value="Calcium-dependent phosphotriesterase"/>
    <property type="match status" value="3"/>
</dbReference>
<proteinExistence type="predicted"/>
<dbReference type="InterPro" id="IPR036890">
    <property type="entry name" value="HATPase_C_sf"/>
</dbReference>
<dbReference type="InterPro" id="IPR036097">
    <property type="entry name" value="HisK_dim/P_sf"/>
</dbReference>
<keyword evidence="4" id="KW-1133">Transmembrane helix</keyword>
<dbReference type="SMART" id="SM00388">
    <property type="entry name" value="HisKA"/>
    <property type="match status" value="1"/>
</dbReference>
<dbReference type="Proteomes" id="UP000502756">
    <property type="component" value="Chromosome"/>
</dbReference>
<dbReference type="SUPFAM" id="SSF55874">
    <property type="entry name" value="ATPase domain of HSP90 chaperone/DNA topoisomerase II/histidine kinase"/>
    <property type="match status" value="1"/>
</dbReference>
<organism evidence="6 7">
    <name type="scientific">Spirosoma taeanense</name>
    <dbReference type="NCBI Taxonomy" id="2735870"/>
    <lineage>
        <taxon>Bacteria</taxon>
        <taxon>Pseudomonadati</taxon>
        <taxon>Bacteroidota</taxon>
        <taxon>Cytophagia</taxon>
        <taxon>Cytophagales</taxon>
        <taxon>Cytophagaceae</taxon>
        <taxon>Spirosoma</taxon>
    </lineage>
</organism>
<dbReference type="Pfam" id="PF07495">
    <property type="entry name" value="Y_Y_Y"/>
    <property type="match status" value="1"/>
</dbReference>
<reference evidence="6 7" key="1">
    <citation type="submission" date="2020-05" db="EMBL/GenBank/DDBJ databases">
        <title>Genome sequencing of Spirosoma sp. TS118.</title>
        <authorList>
            <person name="Lee J.-H."/>
            <person name="Jeong S."/>
            <person name="Zhao L."/>
            <person name="Jung J.-H."/>
            <person name="Kim M.-K."/>
            <person name="Lim S."/>
        </authorList>
    </citation>
    <scope>NUCLEOTIDE SEQUENCE [LARGE SCALE GENOMIC DNA]</scope>
    <source>
        <strain evidence="6 7">TS118</strain>
    </source>
</reference>
<dbReference type="EC" id="2.7.13.3" evidence="2"/>
<dbReference type="Gene3D" id="2.130.10.10">
    <property type="entry name" value="YVTN repeat-like/Quinoprotein amine dehydrogenase"/>
    <property type="match status" value="4"/>
</dbReference>
<gene>
    <name evidence="6" type="ORF">HNV11_16375</name>
</gene>
<keyword evidence="4" id="KW-0472">Membrane</keyword>
<dbReference type="KEGG" id="stae:HNV11_16375"/>
<dbReference type="InterPro" id="IPR011110">
    <property type="entry name" value="Reg_prop"/>
</dbReference>
<evidence type="ECO:0000259" key="5">
    <source>
        <dbReference type="PROSITE" id="PS50109"/>
    </source>
</evidence>
<dbReference type="PROSITE" id="PS50109">
    <property type="entry name" value="HIS_KIN"/>
    <property type="match status" value="1"/>
</dbReference>
<dbReference type="InterPro" id="IPR004358">
    <property type="entry name" value="Sig_transdc_His_kin-like_C"/>
</dbReference>
<sequence>MLYLLLYALPIQAQNFTFNRVPLFEENIRGFITAMAQDDHGYMWFTGVNLYRYDGYHLITYRNDPRDSTSIAPSRLESIYIGKNGIIWIGTFGSGLERFDPATGIFTHYPNKPHDPGSLSNNIVTSILEDQDGLLWVGTHGGLNRFDPKTGKFRRYQHNPADPTSLSNDQVRILYQDRQGTLWIGCGSPFGNESPGEAGGLNRLDKNTGLFTRYLHDPRDPNSLLDNKVRAICEDSRGNFWIGTAGDGLHQMNRQTGRFTRFRYDPLQPDKLSAPEKKGDFHHVTFVHEDVTGGIWIGAFPSGLNYFDPKTSKITRYVANKDKPEGLQENSVWYAYTSRDGVLWISTQFYVYRIDPLRPHVTHITTDGRVNAFYEDHRTLWIGTDKGLLRSDLNSSSATSFRHDPQRTSSLSSDVVLSLWKDRKGNLWAGTANGLNRFNPQTETFTRYEHNRADASSISQGGVLSLYEDHLGDFWIGTDSGLDRMDRVQERFTHYRHKPGEGGSLSNNTVKCINEDQSGTLWIGTWSRGGINRLDRRAGRFRRYLEGSNVVNIAQDAQGTLWVATEFGLFRRNDKQDLFTRFTDAGPELSTANIVSILEDSKRNLWLGSVSGIFRLNASRASAQVYGKKYGILPNGLSDMVGHKRPDGALLFGDETGYYVFHPGEIKTNTKAPQVLITDFKIADMPVKPGPDSPLKKPIEETRAIELTIKQNVFSFEFSGIHYSSPEANKHLFILENYEKNWRRAGSEKAAYYSNVPPGNYVFRVKAASSDGLWAENALRVTVLPPWWATWWAYGLYAILFMGGVYGVHRFQKQRVIAIERERTRERELAQAKKIEQAYTELKTTQTQLIQSEKMASLGELTAGIAHEMQNPLNFVNNFAEVSTELVDELKEGPIQKLPDADKQYADEILIDLSRNLAKITNHGQRAASIVNGMLEHTRMGTGERRLTDLNTLCDEYLHLAYHGLLAKDKTFSTKLETDFEADLGLVDVVPQELGRVLLNLYNNAFYAVSEKKQQSAVAYQPIVRVSTRRVEDTIEIQVLDNGIGIPDAVKAKIFQPFFTTKPTGEGTGLGLSLSYDIVTKGHGGSLLVESQAGQGTQFVIQLPQPQVIKKT</sequence>
<dbReference type="FunFam" id="2.60.40.10:FF:000791">
    <property type="entry name" value="Two-component system sensor histidine kinase/response regulator"/>
    <property type="match status" value="1"/>
</dbReference>
<feature type="transmembrane region" description="Helical" evidence="4">
    <location>
        <begin position="787"/>
        <end position="808"/>
    </location>
</feature>
<dbReference type="EMBL" id="CP053435">
    <property type="protein sequence ID" value="QJW90840.1"/>
    <property type="molecule type" value="Genomic_DNA"/>
</dbReference>
<evidence type="ECO:0000256" key="4">
    <source>
        <dbReference type="SAM" id="Phobius"/>
    </source>
</evidence>
<dbReference type="InterPro" id="IPR011123">
    <property type="entry name" value="Y_Y_Y"/>
</dbReference>
<evidence type="ECO:0000256" key="2">
    <source>
        <dbReference type="ARBA" id="ARBA00012438"/>
    </source>
</evidence>
<evidence type="ECO:0000313" key="7">
    <source>
        <dbReference type="Proteomes" id="UP000502756"/>
    </source>
</evidence>
<feature type="domain" description="Histidine kinase" evidence="5">
    <location>
        <begin position="864"/>
        <end position="1107"/>
    </location>
</feature>